<dbReference type="RefSeq" id="WP_289215768.1">
    <property type="nucleotide sequence ID" value="NZ_JAPVRC010000004.1"/>
</dbReference>
<proteinExistence type="predicted"/>
<evidence type="ECO:0000313" key="2">
    <source>
        <dbReference type="Proteomes" id="UP001596494"/>
    </source>
</evidence>
<name>A0ABW2K6U4_9BACI</name>
<reference evidence="2" key="1">
    <citation type="journal article" date="2019" name="Int. J. Syst. Evol. Microbiol.">
        <title>The Global Catalogue of Microorganisms (GCM) 10K type strain sequencing project: providing services to taxonomists for standard genome sequencing and annotation.</title>
        <authorList>
            <consortium name="The Broad Institute Genomics Platform"/>
            <consortium name="The Broad Institute Genome Sequencing Center for Infectious Disease"/>
            <person name="Wu L."/>
            <person name="Ma J."/>
        </authorList>
    </citation>
    <scope>NUCLEOTIDE SEQUENCE [LARGE SCALE GENOMIC DNA]</scope>
    <source>
        <strain evidence="2">CCUG 73951</strain>
    </source>
</reference>
<organism evidence="1 2">
    <name type="scientific">Halobacillus campisalis</name>
    <dbReference type="NCBI Taxonomy" id="435909"/>
    <lineage>
        <taxon>Bacteria</taxon>
        <taxon>Bacillati</taxon>
        <taxon>Bacillota</taxon>
        <taxon>Bacilli</taxon>
        <taxon>Bacillales</taxon>
        <taxon>Bacillaceae</taxon>
        <taxon>Halobacillus</taxon>
    </lineage>
</organism>
<dbReference type="EMBL" id="JBHTBY010000011">
    <property type="protein sequence ID" value="MFC7321828.1"/>
    <property type="molecule type" value="Genomic_DNA"/>
</dbReference>
<dbReference type="Proteomes" id="UP001596494">
    <property type="component" value="Unassembled WGS sequence"/>
</dbReference>
<gene>
    <name evidence="1" type="ORF">ACFQMN_13150</name>
</gene>
<evidence type="ECO:0000313" key="1">
    <source>
        <dbReference type="EMBL" id="MFC7321828.1"/>
    </source>
</evidence>
<evidence type="ECO:0008006" key="3">
    <source>
        <dbReference type="Google" id="ProtNLM"/>
    </source>
</evidence>
<comment type="caution">
    <text evidence="1">The sequence shown here is derived from an EMBL/GenBank/DDBJ whole genome shotgun (WGS) entry which is preliminary data.</text>
</comment>
<keyword evidence="2" id="KW-1185">Reference proteome</keyword>
<protein>
    <recommendedName>
        <fullName evidence="3">UbiC transcription regulator-associated domain-containing protein</fullName>
    </recommendedName>
</protein>
<accession>A0ABW2K6U4</accession>
<sequence>MERNASDSIPLAHIWLDNTPTSYTHAFVERLSYEWMIEIINPHPIPLIEDKEIIQQISFKQIDGQAISNADIQSFEMMEEEEVTVYRFFVYPQEG</sequence>